<organism evidence="1 2">
    <name type="scientific">Gossypium australe</name>
    <dbReference type="NCBI Taxonomy" id="47621"/>
    <lineage>
        <taxon>Eukaryota</taxon>
        <taxon>Viridiplantae</taxon>
        <taxon>Streptophyta</taxon>
        <taxon>Embryophyta</taxon>
        <taxon>Tracheophyta</taxon>
        <taxon>Spermatophyta</taxon>
        <taxon>Magnoliopsida</taxon>
        <taxon>eudicotyledons</taxon>
        <taxon>Gunneridae</taxon>
        <taxon>Pentapetalae</taxon>
        <taxon>rosids</taxon>
        <taxon>malvids</taxon>
        <taxon>Malvales</taxon>
        <taxon>Malvaceae</taxon>
        <taxon>Malvoideae</taxon>
        <taxon>Gossypium</taxon>
    </lineage>
</organism>
<dbReference type="Proteomes" id="UP000325315">
    <property type="component" value="Unassembled WGS sequence"/>
</dbReference>
<evidence type="ECO:0000313" key="2">
    <source>
        <dbReference type="Proteomes" id="UP000325315"/>
    </source>
</evidence>
<sequence>MSSDSRFQGKRILANFWDLIIQFGNKNVNVAKYHKCGKSTQGKKVLTSVSPTEYGDYGHKI</sequence>
<name>A0A5B6UFM0_9ROSI</name>
<gene>
    <name evidence="1" type="ORF">EPI10_019002</name>
</gene>
<protein>
    <submittedName>
        <fullName evidence="1">Uncharacterized protein</fullName>
    </submittedName>
</protein>
<evidence type="ECO:0000313" key="1">
    <source>
        <dbReference type="EMBL" id="KAA3456043.1"/>
    </source>
</evidence>
<accession>A0A5B6UFM0</accession>
<dbReference type="AlphaFoldDB" id="A0A5B6UFM0"/>
<comment type="caution">
    <text evidence="1">The sequence shown here is derived from an EMBL/GenBank/DDBJ whole genome shotgun (WGS) entry which is preliminary data.</text>
</comment>
<proteinExistence type="predicted"/>
<dbReference type="EMBL" id="SMMG02000012">
    <property type="protein sequence ID" value="KAA3456043.1"/>
    <property type="molecule type" value="Genomic_DNA"/>
</dbReference>
<keyword evidence="2" id="KW-1185">Reference proteome</keyword>
<reference evidence="2" key="1">
    <citation type="journal article" date="2019" name="Plant Biotechnol. J.">
        <title>Genome sequencing of the Australian wild diploid species Gossypium australe highlights disease resistance and delayed gland morphogenesis.</title>
        <authorList>
            <person name="Cai Y."/>
            <person name="Cai X."/>
            <person name="Wang Q."/>
            <person name="Wang P."/>
            <person name="Zhang Y."/>
            <person name="Cai C."/>
            <person name="Xu Y."/>
            <person name="Wang K."/>
            <person name="Zhou Z."/>
            <person name="Wang C."/>
            <person name="Geng S."/>
            <person name="Li B."/>
            <person name="Dong Q."/>
            <person name="Hou Y."/>
            <person name="Wang H."/>
            <person name="Ai P."/>
            <person name="Liu Z."/>
            <person name="Yi F."/>
            <person name="Sun M."/>
            <person name="An G."/>
            <person name="Cheng J."/>
            <person name="Zhang Y."/>
            <person name="Shi Q."/>
            <person name="Xie Y."/>
            <person name="Shi X."/>
            <person name="Chang Y."/>
            <person name="Huang F."/>
            <person name="Chen Y."/>
            <person name="Hong S."/>
            <person name="Mi L."/>
            <person name="Sun Q."/>
            <person name="Zhang L."/>
            <person name="Zhou B."/>
            <person name="Peng R."/>
            <person name="Zhang X."/>
            <person name="Liu F."/>
        </authorList>
    </citation>
    <scope>NUCLEOTIDE SEQUENCE [LARGE SCALE GENOMIC DNA]</scope>
    <source>
        <strain evidence="2">cv. PA1801</strain>
    </source>
</reference>